<protein>
    <recommendedName>
        <fullName evidence="3">Phage gp6-like head-tail connector protein</fullName>
    </recommendedName>
</protein>
<evidence type="ECO:0000313" key="1">
    <source>
        <dbReference type="EMBL" id="TQR14463.1"/>
    </source>
</evidence>
<dbReference type="EMBL" id="VDGH01000004">
    <property type="protein sequence ID" value="TQR14463.1"/>
    <property type="molecule type" value="Genomic_DNA"/>
</dbReference>
<organism evidence="1 2">
    <name type="scientific">Psychrobacillus lasiicapitis</name>
    <dbReference type="NCBI Taxonomy" id="1636719"/>
    <lineage>
        <taxon>Bacteria</taxon>
        <taxon>Bacillati</taxon>
        <taxon>Bacillota</taxon>
        <taxon>Bacilli</taxon>
        <taxon>Bacillales</taxon>
        <taxon>Bacillaceae</taxon>
        <taxon>Psychrobacillus</taxon>
    </lineage>
</organism>
<reference evidence="1 2" key="1">
    <citation type="submission" date="2019-05" db="EMBL/GenBank/DDBJ databases">
        <title>Psychrobacillus vulpis sp. nov., a new species isolated from feces of a red fox that inhabits in The Tablas de Daimiel Natural Park, Albacete, Spain.</title>
        <authorList>
            <person name="Rodriguez M."/>
            <person name="Reina J.C."/>
            <person name="Bejar V."/>
            <person name="Llamas I."/>
        </authorList>
    </citation>
    <scope>NUCLEOTIDE SEQUENCE [LARGE SCALE GENOMIC DNA]</scope>
    <source>
        <strain evidence="1 2">NEAU-3TGS17</strain>
    </source>
</reference>
<name>A0A544TAI1_9BACI</name>
<dbReference type="InterPro" id="IPR021146">
    <property type="entry name" value="Phage_gp6-like_head-tail"/>
</dbReference>
<evidence type="ECO:0008006" key="3">
    <source>
        <dbReference type="Google" id="ProtNLM"/>
    </source>
</evidence>
<gene>
    <name evidence="1" type="ORF">FG382_08385</name>
</gene>
<evidence type="ECO:0000313" key="2">
    <source>
        <dbReference type="Proteomes" id="UP000317316"/>
    </source>
</evidence>
<dbReference type="Gene3D" id="1.10.246.150">
    <property type="match status" value="1"/>
</dbReference>
<dbReference type="Proteomes" id="UP000317316">
    <property type="component" value="Unassembled WGS sequence"/>
</dbReference>
<dbReference type="OrthoDB" id="2941724at2"/>
<dbReference type="RefSeq" id="WP_142538446.1">
    <property type="nucleotide sequence ID" value="NZ_BMIE01000003.1"/>
</dbReference>
<proteinExistence type="predicted"/>
<dbReference type="AlphaFoldDB" id="A0A544TAI1"/>
<dbReference type="InterPro" id="IPR053746">
    <property type="entry name" value="Viral_HT_Connector_Assembly"/>
</dbReference>
<accession>A0A544TAI1</accession>
<comment type="caution">
    <text evidence="1">The sequence shown here is derived from an EMBL/GenBank/DDBJ whole genome shotgun (WGS) entry which is preliminary data.</text>
</comment>
<dbReference type="Pfam" id="PF05135">
    <property type="entry name" value="Phage_connect_1"/>
    <property type="match status" value="1"/>
</dbReference>
<sequence length="124" mass="14037">MKLNELKVLLQMTDDYSKDPFLTLKLEEAIEFVQSNCNQSFLLDGVLTLPAVAKGVVASYVQYELNGNTGVKSESIGGMSQTFESSEERDNALIKRLSMAGLRKLRFRKIGRRDVYESYPYNSK</sequence>
<keyword evidence="2" id="KW-1185">Reference proteome</keyword>